<dbReference type="InterPro" id="IPR050568">
    <property type="entry name" value="Transcr_DNA_Rep_Reg"/>
</dbReference>
<comment type="caution">
    <text evidence="5">The sequence shown here is derived from an EMBL/GenBank/DDBJ whole genome shotgun (WGS) entry which is preliminary data.</text>
</comment>
<protein>
    <recommendedName>
        <fullName evidence="4">Transcription factor CBF/NF-Y/archaeal histone domain-containing protein</fullName>
    </recommendedName>
</protein>
<dbReference type="VEuPathDB" id="FungiDB:TREMEDRAFT_19812"/>
<sequence length="261" mass="29638">MPPSRNRSKGSRFPGARIKRIMQMDEEVGKLSASVPHMISKSLERFMQSLLEEGTKEARSRGSKKVTPNHLKTAIQSNPNFDFLLEKVAGIPDTGVEKETDNKAGPSKSRAGYVRPSRRKKTEGELVQVWPLQTWYDTKRGCSVRKESSSLGISNSIKELLLYIHNAHGYERDQKKRREVKKEEQRELNWEGWKGKGERKKEFVQVLIIDSKPDDTKPIPDSQPAGLPQLGTWKRDMEGTGGSGEGGRGMFDDYEEDEDDY</sequence>
<dbReference type="InParanoid" id="A0A4V1M4G0"/>
<gene>
    <name evidence="5" type="ORF">M231_02511</name>
</gene>
<evidence type="ECO:0000256" key="1">
    <source>
        <dbReference type="ARBA" id="ARBA00004123"/>
    </source>
</evidence>
<evidence type="ECO:0000313" key="6">
    <source>
        <dbReference type="Proteomes" id="UP000289152"/>
    </source>
</evidence>
<evidence type="ECO:0000313" key="5">
    <source>
        <dbReference type="EMBL" id="RXK40237.1"/>
    </source>
</evidence>
<feature type="region of interest" description="Disordered" evidence="3">
    <location>
        <begin position="94"/>
        <end position="118"/>
    </location>
</feature>
<dbReference type="Pfam" id="PF00808">
    <property type="entry name" value="CBFD_NFYB_HMF"/>
    <property type="match status" value="1"/>
</dbReference>
<feature type="compositionally biased region" description="Gly residues" evidence="3">
    <location>
        <begin position="239"/>
        <end position="249"/>
    </location>
</feature>
<dbReference type="GO" id="GO:0046982">
    <property type="term" value="F:protein heterodimerization activity"/>
    <property type="evidence" value="ECO:0007669"/>
    <property type="project" value="InterPro"/>
</dbReference>
<feature type="compositionally biased region" description="Acidic residues" evidence="3">
    <location>
        <begin position="252"/>
        <end position="261"/>
    </location>
</feature>
<name>A0A4V1M4G0_TREME</name>
<dbReference type="PANTHER" id="PTHR10252">
    <property type="entry name" value="HISTONE-LIKE TRANSCRIPTION FACTOR CCAAT-RELATED"/>
    <property type="match status" value="1"/>
</dbReference>
<dbReference type="EMBL" id="SDIL01000021">
    <property type="protein sequence ID" value="RXK40237.1"/>
    <property type="molecule type" value="Genomic_DNA"/>
</dbReference>
<dbReference type="AlphaFoldDB" id="A0A4V1M4G0"/>
<dbReference type="STRING" id="5217.A0A4V1M4G0"/>
<dbReference type="InterPro" id="IPR003958">
    <property type="entry name" value="CBFA_NFYB_domain"/>
</dbReference>
<keyword evidence="6" id="KW-1185">Reference proteome</keyword>
<evidence type="ECO:0000256" key="3">
    <source>
        <dbReference type="SAM" id="MobiDB-lite"/>
    </source>
</evidence>
<feature type="region of interest" description="Disordered" evidence="3">
    <location>
        <begin position="211"/>
        <end position="261"/>
    </location>
</feature>
<comment type="subcellular location">
    <subcellularLocation>
        <location evidence="1">Nucleus</location>
    </subcellularLocation>
</comment>
<dbReference type="Proteomes" id="UP000289152">
    <property type="component" value="Unassembled WGS sequence"/>
</dbReference>
<keyword evidence="2" id="KW-0539">Nucleus</keyword>
<dbReference type="GO" id="GO:0016251">
    <property type="term" value="F:RNA polymerase II general transcription initiation factor activity"/>
    <property type="evidence" value="ECO:0007669"/>
    <property type="project" value="TreeGrafter"/>
</dbReference>
<evidence type="ECO:0000256" key="2">
    <source>
        <dbReference type="ARBA" id="ARBA00023242"/>
    </source>
</evidence>
<evidence type="ECO:0000259" key="4">
    <source>
        <dbReference type="Pfam" id="PF00808"/>
    </source>
</evidence>
<dbReference type="GO" id="GO:0001046">
    <property type="term" value="F:core promoter sequence-specific DNA binding"/>
    <property type="evidence" value="ECO:0007669"/>
    <property type="project" value="TreeGrafter"/>
</dbReference>
<proteinExistence type="predicted"/>
<reference evidence="5 6" key="1">
    <citation type="submission" date="2016-06" db="EMBL/GenBank/DDBJ databases">
        <title>Evolution of pathogenesis and genome organization in the Tremellales.</title>
        <authorList>
            <person name="Cuomo C."/>
            <person name="Litvintseva A."/>
            <person name="Heitman J."/>
            <person name="Chen Y."/>
            <person name="Sun S."/>
            <person name="Springer D."/>
            <person name="Dromer F."/>
            <person name="Young S."/>
            <person name="Zeng Q."/>
            <person name="Chapman S."/>
            <person name="Gujja S."/>
            <person name="Saif S."/>
            <person name="Birren B."/>
        </authorList>
    </citation>
    <scope>NUCLEOTIDE SEQUENCE [LARGE SCALE GENOMIC DNA]</scope>
    <source>
        <strain evidence="5 6">ATCC 28783</strain>
    </source>
</reference>
<accession>A0A4V1M4G0</accession>
<dbReference type="OrthoDB" id="653904at2759"/>
<organism evidence="5 6">
    <name type="scientific">Tremella mesenterica</name>
    <name type="common">Jelly fungus</name>
    <dbReference type="NCBI Taxonomy" id="5217"/>
    <lineage>
        <taxon>Eukaryota</taxon>
        <taxon>Fungi</taxon>
        <taxon>Dikarya</taxon>
        <taxon>Basidiomycota</taxon>
        <taxon>Agaricomycotina</taxon>
        <taxon>Tremellomycetes</taxon>
        <taxon>Tremellales</taxon>
        <taxon>Tremellaceae</taxon>
        <taxon>Tremella</taxon>
    </lineage>
</organism>
<dbReference type="GO" id="GO:0017054">
    <property type="term" value="C:negative cofactor 2 complex"/>
    <property type="evidence" value="ECO:0007669"/>
    <property type="project" value="TreeGrafter"/>
</dbReference>
<dbReference type="PANTHER" id="PTHR10252:SF5">
    <property type="entry name" value="DR1-ASSOCIATED COREPRESSOR"/>
    <property type="match status" value="1"/>
</dbReference>
<dbReference type="InterPro" id="IPR009072">
    <property type="entry name" value="Histone-fold"/>
</dbReference>
<dbReference type="CDD" id="cd22906">
    <property type="entry name" value="HFD_DRAP1"/>
    <property type="match status" value="1"/>
</dbReference>
<dbReference type="SUPFAM" id="SSF47113">
    <property type="entry name" value="Histone-fold"/>
    <property type="match status" value="1"/>
</dbReference>
<dbReference type="Gene3D" id="1.10.20.10">
    <property type="entry name" value="Histone, subunit A"/>
    <property type="match status" value="1"/>
</dbReference>
<feature type="domain" description="Transcription factor CBF/NF-Y/archaeal histone" evidence="4">
    <location>
        <begin position="12"/>
        <end position="75"/>
    </location>
</feature>